<evidence type="ECO:0000259" key="16">
    <source>
        <dbReference type="PROSITE" id="PS51473"/>
    </source>
</evidence>
<keyword evidence="7 14" id="KW-0547">Nucleotide-binding</keyword>
<dbReference type="Gene3D" id="1.10.510.10">
    <property type="entry name" value="Transferase(Phosphotransferase) domain 1"/>
    <property type="match status" value="2"/>
</dbReference>
<keyword evidence="13" id="KW-0325">Glycoprotein</keyword>
<dbReference type="AlphaFoldDB" id="A0A803NCR7"/>
<dbReference type="EnsemblPlants" id="AUR62043891-RA">
    <property type="protein sequence ID" value="AUR62043891-RA:cds"/>
    <property type="gene ID" value="AUR62043891"/>
</dbReference>
<dbReference type="InterPro" id="IPR008271">
    <property type="entry name" value="Ser/Thr_kinase_AS"/>
</dbReference>
<dbReference type="Pfam" id="PF01657">
    <property type="entry name" value="Stress-antifung"/>
    <property type="match status" value="1"/>
</dbReference>
<name>A0A803NCR7_CHEQI</name>
<dbReference type="FunFam" id="1.10.510.10:FF:000129">
    <property type="entry name" value="cysteine-rich receptor-like protein kinase 10"/>
    <property type="match status" value="2"/>
</dbReference>
<reference evidence="17" key="1">
    <citation type="journal article" date="2017" name="Nature">
        <title>The genome of Chenopodium quinoa.</title>
        <authorList>
            <person name="Jarvis D.E."/>
            <person name="Ho Y.S."/>
            <person name="Lightfoot D.J."/>
            <person name="Schmoeckel S.M."/>
            <person name="Li B."/>
            <person name="Borm T.J.A."/>
            <person name="Ohyanagi H."/>
            <person name="Mineta K."/>
            <person name="Michell C.T."/>
            <person name="Saber N."/>
            <person name="Kharbatia N.M."/>
            <person name="Rupper R.R."/>
            <person name="Sharp A.R."/>
            <person name="Dally N."/>
            <person name="Boughton B.A."/>
            <person name="Woo Y.H."/>
            <person name="Gao G."/>
            <person name="Schijlen E.G.W.M."/>
            <person name="Guo X."/>
            <person name="Momin A.A."/>
            <person name="Negrao S."/>
            <person name="Al-Babili S."/>
            <person name="Gehring C."/>
            <person name="Roessner U."/>
            <person name="Jung C."/>
            <person name="Murphy K."/>
            <person name="Arold S.T."/>
            <person name="Gojobori T."/>
            <person name="van der Linden C.G."/>
            <person name="van Loo E.N."/>
            <person name="Jellen E.N."/>
            <person name="Maughan P.J."/>
            <person name="Tester M."/>
        </authorList>
    </citation>
    <scope>NUCLEOTIDE SEQUENCE [LARGE SCALE GENOMIC DNA]</scope>
    <source>
        <strain evidence="17">cv. PI 614886</strain>
    </source>
</reference>
<evidence type="ECO:0000256" key="1">
    <source>
        <dbReference type="ARBA" id="ARBA00004167"/>
    </source>
</evidence>
<feature type="domain" description="Gnk2-homologous" evidence="16">
    <location>
        <begin position="291"/>
        <end position="396"/>
    </location>
</feature>
<dbReference type="GO" id="GO:0004674">
    <property type="term" value="F:protein serine/threonine kinase activity"/>
    <property type="evidence" value="ECO:0007669"/>
    <property type="project" value="UniProtKB-KW"/>
</dbReference>
<proteinExistence type="predicted"/>
<feature type="binding site" evidence="14">
    <location>
        <position position="51"/>
    </location>
    <ligand>
        <name>ATP</name>
        <dbReference type="ChEBI" id="CHEBI:30616"/>
    </ligand>
</feature>
<evidence type="ECO:0000256" key="5">
    <source>
        <dbReference type="ARBA" id="ARBA00022729"/>
    </source>
</evidence>
<evidence type="ECO:0008006" key="19">
    <source>
        <dbReference type="Google" id="ProtNLM"/>
    </source>
</evidence>
<dbReference type="SUPFAM" id="SSF56112">
    <property type="entry name" value="Protein kinase-like (PK-like)"/>
    <property type="match status" value="2"/>
</dbReference>
<dbReference type="CDD" id="cd23509">
    <property type="entry name" value="Gnk2-like"/>
    <property type="match status" value="2"/>
</dbReference>
<dbReference type="PROSITE" id="PS00107">
    <property type="entry name" value="PROTEIN_KINASE_ATP"/>
    <property type="match status" value="1"/>
</dbReference>
<keyword evidence="9 14" id="KW-0067">ATP-binding</keyword>
<evidence type="ECO:0000313" key="17">
    <source>
        <dbReference type="EnsemblPlants" id="AUR62043891-RA:cds"/>
    </source>
</evidence>
<keyword evidence="3" id="KW-0808">Transferase</keyword>
<dbReference type="PROSITE" id="PS00108">
    <property type="entry name" value="PROTEIN_KINASE_ST"/>
    <property type="match status" value="2"/>
</dbReference>
<dbReference type="InterPro" id="IPR017441">
    <property type="entry name" value="Protein_kinase_ATP_BS"/>
</dbReference>
<organism evidence="17 18">
    <name type="scientific">Chenopodium quinoa</name>
    <name type="common">Quinoa</name>
    <dbReference type="NCBI Taxonomy" id="63459"/>
    <lineage>
        <taxon>Eukaryota</taxon>
        <taxon>Viridiplantae</taxon>
        <taxon>Streptophyta</taxon>
        <taxon>Embryophyta</taxon>
        <taxon>Tracheophyta</taxon>
        <taxon>Spermatophyta</taxon>
        <taxon>Magnoliopsida</taxon>
        <taxon>eudicotyledons</taxon>
        <taxon>Gunneridae</taxon>
        <taxon>Pentapetalae</taxon>
        <taxon>Caryophyllales</taxon>
        <taxon>Chenopodiaceae</taxon>
        <taxon>Chenopodioideae</taxon>
        <taxon>Atripliceae</taxon>
        <taxon>Chenopodium</taxon>
    </lineage>
</organism>
<keyword evidence="2" id="KW-0723">Serine/threonine-protein kinase</keyword>
<accession>A0A803NCR7</accession>
<feature type="domain" description="Protein kinase" evidence="15">
    <location>
        <begin position="1"/>
        <end position="340"/>
    </location>
</feature>
<keyword evidence="6" id="KW-0677">Repeat</keyword>
<keyword evidence="10" id="KW-1133">Transmembrane helix</keyword>
<dbReference type="InterPro" id="IPR000719">
    <property type="entry name" value="Prot_kinase_dom"/>
</dbReference>
<dbReference type="InterPro" id="IPR002902">
    <property type="entry name" value="GNK2"/>
</dbReference>
<keyword evidence="11" id="KW-0472">Membrane</keyword>
<comment type="subcellular location">
    <subcellularLocation>
        <location evidence="1">Membrane</location>
        <topology evidence="1">Single-pass membrane protein</topology>
    </subcellularLocation>
</comment>
<dbReference type="PANTHER" id="PTHR27002">
    <property type="entry name" value="RECEPTOR-LIKE SERINE/THREONINE-PROTEIN KINASE SD1-8"/>
    <property type="match status" value="1"/>
</dbReference>
<evidence type="ECO:0000256" key="2">
    <source>
        <dbReference type="ARBA" id="ARBA00022527"/>
    </source>
</evidence>
<dbReference type="FunFam" id="3.30.200.20:FF:000910">
    <property type="entry name" value="Cysteine-rich receptor-like protein kinase 11"/>
    <property type="match status" value="1"/>
</dbReference>
<dbReference type="PROSITE" id="PS51473">
    <property type="entry name" value="GNK2"/>
    <property type="match status" value="2"/>
</dbReference>
<dbReference type="PROSITE" id="PS50011">
    <property type="entry name" value="PROTEIN_KINASE_DOM"/>
    <property type="match status" value="2"/>
</dbReference>
<feature type="domain" description="Gnk2-homologous" evidence="16">
    <location>
        <begin position="177"/>
        <end position="285"/>
    </location>
</feature>
<keyword evidence="18" id="KW-1185">Reference proteome</keyword>
<dbReference type="Gramene" id="AUR62043891-RA">
    <property type="protein sequence ID" value="AUR62043891-RA:cds"/>
    <property type="gene ID" value="AUR62043891"/>
</dbReference>
<dbReference type="InterPro" id="IPR001245">
    <property type="entry name" value="Ser-Thr/Tyr_kinase_cat_dom"/>
</dbReference>
<evidence type="ECO:0000256" key="14">
    <source>
        <dbReference type="PROSITE-ProRule" id="PRU10141"/>
    </source>
</evidence>
<evidence type="ECO:0000256" key="7">
    <source>
        <dbReference type="ARBA" id="ARBA00022741"/>
    </source>
</evidence>
<evidence type="ECO:0000256" key="6">
    <source>
        <dbReference type="ARBA" id="ARBA00022737"/>
    </source>
</evidence>
<dbReference type="Gene3D" id="3.30.430.20">
    <property type="entry name" value="Gnk2 domain, C-X8-C-X2-C motif"/>
    <property type="match status" value="1"/>
</dbReference>
<evidence type="ECO:0000256" key="9">
    <source>
        <dbReference type="ARBA" id="ARBA00022840"/>
    </source>
</evidence>
<evidence type="ECO:0000256" key="12">
    <source>
        <dbReference type="ARBA" id="ARBA00023170"/>
    </source>
</evidence>
<evidence type="ECO:0000259" key="15">
    <source>
        <dbReference type="PROSITE" id="PS50011"/>
    </source>
</evidence>
<evidence type="ECO:0000313" key="18">
    <source>
        <dbReference type="Proteomes" id="UP000596660"/>
    </source>
</evidence>
<dbReference type="Pfam" id="PF00069">
    <property type="entry name" value="Pkinase"/>
    <property type="match status" value="1"/>
</dbReference>
<feature type="domain" description="Protein kinase" evidence="15">
    <location>
        <begin position="363"/>
        <end position="651"/>
    </location>
</feature>
<dbReference type="InterPro" id="IPR011009">
    <property type="entry name" value="Kinase-like_dom_sf"/>
</dbReference>
<sequence length="697" mass="77983">LEDFTTAESLVYEFSTLQAANYFSDDQMLGGGGFGNVYKGTLPNGQDIAVKREEKLLVYEYVPNKSLNYFLFDPKKQGELDWPTRYNIITGIARGILYLHEDSRPRIVHRDLKAANILLEEDMNPKIADFGLARIFKVEQTEDDTNIVAGTYGYMAPEYAMNGQFSVKSDVYGFGVLVLEISCSNTTMFANNSQFRANLDTLFRLLTSNATNPTGFHQAVSGSGNTTNEAVYGQFLCRGDQNVSSCQDCVTTATTTDLPKTYCPNRKDAIIWYDECMVRYSNKSFFGRLDTTPSWLYWSSHNISGNTTRFMDLLSNMLNNEIGVRAATGGSQKKFATSFVNYTSFETIYGLGQCTPDLSPSDCNTCLVGAAGGFRETQGGRVLQPSCVVRYEGTLPNGQQIAVKRLSMNSSQGIQEFKNEVLLVAKLQHRNLIRLLGFCFEGQEKLLVYEYVPNKSLDKYLHDSESHGILDWVTRYKIIGGIARGMLYLHHDSQLKIIHRDLKASNVLLDADMNAKVSDFGMARIFVVDQTQDNTSRVVGTYGYMSPEYAMQGQFSNKSDVYSFGVLLLEIISGKRNNTFYEPGEAMDLLSYAWKQWRDGMPLEFVDSTIRDSCSLDEVMRCIHLGLICVQESPDDRPSMATVVLTLDSYSVTLPVPEAPGFVIKSRVSKEIGSQQLSSKSAHWSSNDVSITELEPR</sequence>
<reference evidence="17" key="2">
    <citation type="submission" date="2021-03" db="UniProtKB">
        <authorList>
            <consortium name="EnsemblPlants"/>
        </authorList>
    </citation>
    <scope>IDENTIFICATION</scope>
</reference>
<protein>
    <recommendedName>
        <fullName evidence="19">Cysteine-rich receptor-like protein kinase 10</fullName>
    </recommendedName>
</protein>
<dbReference type="PANTHER" id="PTHR27002:SF1050">
    <property type="entry name" value="CYSTEINE-RICH RECEPTOR-LIKE PROTEIN KINASE 5"/>
    <property type="match status" value="1"/>
</dbReference>
<evidence type="ECO:0000256" key="4">
    <source>
        <dbReference type="ARBA" id="ARBA00022692"/>
    </source>
</evidence>
<dbReference type="GO" id="GO:0006950">
    <property type="term" value="P:response to stress"/>
    <property type="evidence" value="ECO:0007669"/>
    <property type="project" value="UniProtKB-ARBA"/>
</dbReference>
<keyword evidence="5" id="KW-0732">Signal</keyword>
<evidence type="ECO:0000256" key="11">
    <source>
        <dbReference type="ARBA" id="ARBA00023136"/>
    </source>
</evidence>
<dbReference type="GO" id="GO:0005886">
    <property type="term" value="C:plasma membrane"/>
    <property type="evidence" value="ECO:0007669"/>
    <property type="project" value="TreeGrafter"/>
</dbReference>
<dbReference type="Proteomes" id="UP000596660">
    <property type="component" value="Unplaced"/>
</dbReference>
<keyword evidence="8" id="KW-0418">Kinase</keyword>
<dbReference type="Pfam" id="PF07714">
    <property type="entry name" value="PK_Tyr_Ser-Thr"/>
    <property type="match status" value="1"/>
</dbReference>
<evidence type="ECO:0000256" key="8">
    <source>
        <dbReference type="ARBA" id="ARBA00022777"/>
    </source>
</evidence>
<dbReference type="GO" id="GO:0005524">
    <property type="term" value="F:ATP binding"/>
    <property type="evidence" value="ECO:0007669"/>
    <property type="project" value="UniProtKB-UniRule"/>
</dbReference>
<keyword evidence="4" id="KW-0812">Transmembrane</keyword>
<evidence type="ECO:0000256" key="10">
    <source>
        <dbReference type="ARBA" id="ARBA00022989"/>
    </source>
</evidence>
<dbReference type="SMART" id="SM00220">
    <property type="entry name" value="S_TKc"/>
    <property type="match status" value="2"/>
</dbReference>
<keyword evidence="12" id="KW-0675">Receptor</keyword>
<dbReference type="Gene3D" id="3.30.200.20">
    <property type="entry name" value="Phosphorylase Kinase, domain 1"/>
    <property type="match status" value="2"/>
</dbReference>
<dbReference type="InterPro" id="IPR038408">
    <property type="entry name" value="GNK2_sf"/>
</dbReference>
<evidence type="ECO:0000256" key="3">
    <source>
        <dbReference type="ARBA" id="ARBA00022679"/>
    </source>
</evidence>
<dbReference type="CDD" id="cd14066">
    <property type="entry name" value="STKc_IRAK"/>
    <property type="match status" value="1"/>
</dbReference>
<evidence type="ECO:0000256" key="13">
    <source>
        <dbReference type="ARBA" id="ARBA00023180"/>
    </source>
</evidence>